<evidence type="ECO:0000256" key="2">
    <source>
        <dbReference type="ARBA" id="ARBA00023015"/>
    </source>
</evidence>
<dbReference type="GO" id="GO:0005634">
    <property type="term" value="C:nucleus"/>
    <property type="evidence" value="ECO:0007669"/>
    <property type="project" value="UniProtKB-SubCell"/>
</dbReference>
<dbReference type="GO" id="GO:0003677">
    <property type="term" value="F:DNA binding"/>
    <property type="evidence" value="ECO:0007669"/>
    <property type="project" value="UniProtKB-KW"/>
</dbReference>
<evidence type="ECO:0000256" key="5">
    <source>
        <dbReference type="ARBA" id="ARBA00023242"/>
    </source>
</evidence>
<keyword evidence="2" id="KW-0805">Transcription regulation</keyword>
<dbReference type="Proteomes" id="UP001054252">
    <property type="component" value="Unassembled WGS sequence"/>
</dbReference>
<organism evidence="7 8">
    <name type="scientific">Rubroshorea leprosula</name>
    <dbReference type="NCBI Taxonomy" id="152421"/>
    <lineage>
        <taxon>Eukaryota</taxon>
        <taxon>Viridiplantae</taxon>
        <taxon>Streptophyta</taxon>
        <taxon>Embryophyta</taxon>
        <taxon>Tracheophyta</taxon>
        <taxon>Spermatophyta</taxon>
        <taxon>Magnoliopsida</taxon>
        <taxon>eudicotyledons</taxon>
        <taxon>Gunneridae</taxon>
        <taxon>Pentapetalae</taxon>
        <taxon>rosids</taxon>
        <taxon>malvids</taxon>
        <taxon>Malvales</taxon>
        <taxon>Dipterocarpaceae</taxon>
        <taxon>Rubroshorea</taxon>
    </lineage>
</organism>
<feature type="signal peptide" evidence="6">
    <location>
        <begin position="1"/>
        <end position="16"/>
    </location>
</feature>
<evidence type="ECO:0000256" key="4">
    <source>
        <dbReference type="ARBA" id="ARBA00023163"/>
    </source>
</evidence>
<feature type="chain" id="PRO_5043461812" evidence="6">
    <location>
        <begin position="17"/>
        <end position="124"/>
    </location>
</feature>
<evidence type="ECO:0000256" key="3">
    <source>
        <dbReference type="ARBA" id="ARBA00023125"/>
    </source>
</evidence>
<name>A0AAV5KMH8_9ROSI</name>
<dbReference type="AlphaFoldDB" id="A0AAV5KMH8"/>
<keyword evidence="6" id="KW-0732">Signal</keyword>
<keyword evidence="5" id="KW-0539">Nucleus</keyword>
<protein>
    <submittedName>
        <fullName evidence="7">Uncharacterized protein</fullName>
    </submittedName>
</protein>
<comment type="caution">
    <text evidence="7">The sequence shown here is derived from an EMBL/GenBank/DDBJ whole genome shotgun (WGS) entry which is preliminary data.</text>
</comment>
<comment type="subcellular location">
    <subcellularLocation>
        <location evidence="1">Nucleus</location>
    </subcellularLocation>
</comment>
<keyword evidence="8" id="KW-1185">Reference proteome</keyword>
<keyword evidence="4" id="KW-0804">Transcription</keyword>
<dbReference type="InterPro" id="IPR015300">
    <property type="entry name" value="DNA-bd_pseudobarrel_sf"/>
</dbReference>
<evidence type="ECO:0000313" key="7">
    <source>
        <dbReference type="EMBL" id="GKV25792.1"/>
    </source>
</evidence>
<proteinExistence type="predicted"/>
<reference evidence="7 8" key="1">
    <citation type="journal article" date="2021" name="Commun. Biol.">
        <title>The genome of Shorea leprosula (Dipterocarpaceae) highlights the ecological relevance of drought in aseasonal tropical rainforests.</title>
        <authorList>
            <person name="Ng K.K.S."/>
            <person name="Kobayashi M.J."/>
            <person name="Fawcett J.A."/>
            <person name="Hatakeyama M."/>
            <person name="Paape T."/>
            <person name="Ng C.H."/>
            <person name="Ang C.C."/>
            <person name="Tnah L.H."/>
            <person name="Lee C.T."/>
            <person name="Nishiyama T."/>
            <person name="Sese J."/>
            <person name="O'Brien M.J."/>
            <person name="Copetti D."/>
            <person name="Mohd Noor M.I."/>
            <person name="Ong R.C."/>
            <person name="Putra M."/>
            <person name="Sireger I.Z."/>
            <person name="Indrioko S."/>
            <person name="Kosugi Y."/>
            <person name="Izuno A."/>
            <person name="Isagi Y."/>
            <person name="Lee S.L."/>
            <person name="Shimizu K.K."/>
        </authorList>
    </citation>
    <scope>NUCLEOTIDE SEQUENCE [LARGE SCALE GENOMIC DNA]</scope>
    <source>
        <strain evidence="7">214</strain>
    </source>
</reference>
<gene>
    <name evidence="7" type="ORF">SLEP1_g35184</name>
</gene>
<evidence type="ECO:0000256" key="6">
    <source>
        <dbReference type="SAM" id="SignalP"/>
    </source>
</evidence>
<evidence type="ECO:0000256" key="1">
    <source>
        <dbReference type="ARBA" id="ARBA00004123"/>
    </source>
</evidence>
<evidence type="ECO:0000313" key="8">
    <source>
        <dbReference type="Proteomes" id="UP001054252"/>
    </source>
</evidence>
<dbReference type="EMBL" id="BPVZ01000070">
    <property type="protein sequence ID" value="GKV25792.1"/>
    <property type="molecule type" value="Genomic_DNA"/>
</dbReference>
<accession>A0AAV5KMH8</accession>
<dbReference type="Gene3D" id="2.40.330.10">
    <property type="entry name" value="DNA-binding pseudobarrel domain"/>
    <property type="match status" value="1"/>
</dbReference>
<sequence>MHLVAGLLLSSTSAAASSSGATQASSFRKVVTMEDVGVLKNRMFLYKEDVDTHIVPHLKKEEKRILRRGKKSLDIWVIDKYGTCYAMGLIFMNPHYHLLGAAPLVLGKNFQGNQVIEISLYISY</sequence>
<keyword evidence="3" id="KW-0238">DNA-binding</keyword>